<evidence type="ECO:0000256" key="3">
    <source>
        <dbReference type="ARBA" id="ARBA00032390"/>
    </source>
</evidence>
<comment type="caution">
    <text evidence="6">The sequence shown here is derived from an EMBL/GenBank/DDBJ whole genome shotgun (WGS) entry which is preliminary data.</text>
</comment>
<evidence type="ECO:0000256" key="2">
    <source>
        <dbReference type="ARBA" id="ARBA00030881"/>
    </source>
</evidence>
<dbReference type="RefSeq" id="WP_125563241.1">
    <property type="nucleotide sequence ID" value="NZ_RBVX01000100.1"/>
</dbReference>
<reference evidence="6 7" key="1">
    <citation type="submission" date="2018-10" db="EMBL/GenBank/DDBJ databases">
        <title>Draft genome sequence of Bacillus salarius IM0101, isolated from a hypersaline soil in Inner Mongolia, China.</title>
        <authorList>
            <person name="Yamprayoonswat W."/>
            <person name="Boonvisut S."/>
            <person name="Jumpathong W."/>
            <person name="Sittihan S."/>
            <person name="Ruangsuj P."/>
            <person name="Wanthongcharoen S."/>
            <person name="Thongpramul N."/>
            <person name="Pimmason S."/>
            <person name="Yu B."/>
            <person name="Yasawong M."/>
        </authorList>
    </citation>
    <scope>NUCLEOTIDE SEQUENCE [LARGE SCALE GENOMIC DNA]</scope>
    <source>
        <strain evidence="6 7">IM0101</strain>
    </source>
</reference>
<evidence type="ECO:0000256" key="1">
    <source>
        <dbReference type="ARBA" id="ARBA00007553"/>
    </source>
</evidence>
<dbReference type="SUPFAM" id="SSF55846">
    <property type="entry name" value="N-acetylmuramoyl-L-alanine amidase-like"/>
    <property type="match status" value="1"/>
</dbReference>
<keyword evidence="7" id="KW-1185">Reference proteome</keyword>
<dbReference type="EMBL" id="RBVX01000100">
    <property type="protein sequence ID" value="RSL29052.1"/>
    <property type="molecule type" value="Genomic_DNA"/>
</dbReference>
<dbReference type="PANTHER" id="PTHR11022:SF41">
    <property type="entry name" value="PEPTIDOGLYCAN-RECOGNITION PROTEIN LC-RELATED"/>
    <property type="match status" value="1"/>
</dbReference>
<dbReference type="SMART" id="SM00701">
    <property type="entry name" value="PGRP"/>
    <property type="match status" value="1"/>
</dbReference>
<proteinExistence type="inferred from homology"/>
<evidence type="ECO:0000259" key="5">
    <source>
        <dbReference type="SMART" id="SM00701"/>
    </source>
</evidence>
<dbReference type="AlphaFoldDB" id="A0A3R9QEW2"/>
<dbReference type="Gene3D" id="3.40.80.10">
    <property type="entry name" value="Peptidoglycan recognition protein-like"/>
    <property type="match status" value="1"/>
</dbReference>
<sequence length="223" mass="25347">MAYDFEALPNVTNLRGKLPHDGWQPKNSKHDKTDIAIHHSLTTGGDAYSFSQYHVEENGWPEIAYHFVILKNGTIQYCHDLAVIGYHVGDSNSFAVGVCLVGDFRTEEPTDAQKQALRDLHDCLAGGDMPNYKRTRGHNEFPGYGWKECPEFDYESVLQDSAKEGEYMELSGSRHDRQVAILEQLAAEGIIHEKHAAEMKADEWRKSDAIYVLYEIFARELLK</sequence>
<dbReference type="OrthoDB" id="9812621at2"/>
<feature type="domain" description="Peptidoglycan recognition protein family" evidence="5">
    <location>
        <begin position="18"/>
        <end position="142"/>
    </location>
</feature>
<dbReference type="GO" id="GO:0008270">
    <property type="term" value="F:zinc ion binding"/>
    <property type="evidence" value="ECO:0007669"/>
    <property type="project" value="InterPro"/>
</dbReference>
<dbReference type="GO" id="GO:0009253">
    <property type="term" value="P:peptidoglycan catabolic process"/>
    <property type="evidence" value="ECO:0007669"/>
    <property type="project" value="InterPro"/>
</dbReference>
<evidence type="ECO:0000313" key="6">
    <source>
        <dbReference type="EMBL" id="RSL29052.1"/>
    </source>
</evidence>
<protein>
    <recommendedName>
        <fullName evidence="3">Autolysin</fullName>
    </recommendedName>
    <alternativeName>
        <fullName evidence="2">Cell wall hydrolase</fullName>
    </alternativeName>
</protein>
<dbReference type="SMART" id="SM00644">
    <property type="entry name" value="Ami_2"/>
    <property type="match status" value="1"/>
</dbReference>
<dbReference type="PANTHER" id="PTHR11022">
    <property type="entry name" value="PEPTIDOGLYCAN RECOGNITION PROTEIN"/>
    <property type="match status" value="1"/>
</dbReference>
<gene>
    <name evidence="6" type="ORF">D7Z54_33265</name>
</gene>
<dbReference type="Pfam" id="PF01510">
    <property type="entry name" value="Amidase_2"/>
    <property type="match status" value="1"/>
</dbReference>
<dbReference type="InterPro" id="IPR002502">
    <property type="entry name" value="Amidase_domain"/>
</dbReference>
<evidence type="ECO:0000313" key="7">
    <source>
        <dbReference type="Proteomes" id="UP000275076"/>
    </source>
</evidence>
<accession>A0A3R9QEW2</accession>
<dbReference type="InterPro" id="IPR015510">
    <property type="entry name" value="PGRP"/>
</dbReference>
<organism evidence="6 7">
    <name type="scientific">Salibacterium salarium</name>
    <dbReference type="NCBI Taxonomy" id="284579"/>
    <lineage>
        <taxon>Bacteria</taxon>
        <taxon>Bacillati</taxon>
        <taxon>Bacillota</taxon>
        <taxon>Bacilli</taxon>
        <taxon>Bacillales</taxon>
        <taxon>Bacillaceae</taxon>
    </lineage>
</organism>
<dbReference type="CDD" id="cd06583">
    <property type="entry name" value="PGRP"/>
    <property type="match status" value="1"/>
</dbReference>
<dbReference type="InterPro" id="IPR006619">
    <property type="entry name" value="PGRP_domain_met/bac"/>
</dbReference>
<dbReference type="InterPro" id="IPR036505">
    <property type="entry name" value="Amidase/PGRP_sf"/>
</dbReference>
<feature type="domain" description="N-acetylmuramoyl-L-alanine amidase" evidence="4">
    <location>
        <begin position="23"/>
        <end position="151"/>
    </location>
</feature>
<dbReference type="GO" id="GO:0008745">
    <property type="term" value="F:N-acetylmuramoyl-L-alanine amidase activity"/>
    <property type="evidence" value="ECO:0007669"/>
    <property type="project" value="InterPro"/>
</dbReference>
<evidence type="ECO:0000259" key="4">
    <source>
        <dbReference type="SMART" id="SM00644"/>
    </source>
</evidence>
<dbReference type="Proteomes" id="UP000275076">
    <property type="component" value="Unassembled WGS sequence"/>
</dbReference>
<name>A0A3R9QEW2_9BACI</name>
<comment type="similarity">
    <text evidence="1">Belongs to the N-acetylmuramoyl-L-alanine amidase 2 family.</text>
</comment>